<dbReference type="GO" id="GO:0003962">
    <property type="term" value="F:cystathionine gamma-synthase activity"/>
    <property type="evidence" value="ECO:0007669"/>
    <property type="project" value="TreeGrafter"/>
</dbReference>
<keyword evidence="2 3" id="KW-0663">Pyridoxal phosphate</keyword>
<evidence type="ECO:0008006" key="6">
    <source>
        <dbReference type="Google" id="ProtNLM"/>
    </source>
</evidence>
<dbReference type="EMBL" id="JAPZBU010000012">
    <property type="protein sequence ID" value="KAJ5376248.1"/>
    <property type="molecule type" value="Genomic_DNA"/>
</dbReference>
<dbReference type="GO" id="GO:0019346">
    <property type="term" value="P:transsulfuration"/>
    <property type="evidence" value="ECO:0007669"/>
    <property type="project" value="InterPro"/>
</dbReference>
<comment type="caution">
    <text evidence="4">The sequence shown here is derived from an EMBL/GenBank/DDBJ whole genome shotgun (WGS) entry which is preliminary data.</text>
</comment>
<dbReference type="InterPro" id="IPR015422">
    <property type="entry name" value="PyrdxlP-dep_Trfase_small"/>
</dbReference>
<name>A0A9W9SCS6_9EURO</name>
<gene>
    <name evidence="4" type="ORF">N7509_013134</name>
</gene>
<comment type="cofactor">
    <cofactor evidence="1 3">
        <name>pyridoxal 5'-phosphate</name>
        <dbReference type="ChEBI" id="CHEBI:597326"/>
    </cofactor>
</comment>
<dbReference type="Gene3D" id="3.40.640.10">
    <property type="entry name" value="Type I PLP-dependent aspartate aminotransferase-like (Major domain)"/>
    <property type="match status" value="1"/>
</dbReference>
<evidence type="ECO:0000256" key="1">
    <source>
        <dbReference type="ARBA" id="ARBA00001933"/>
    </source>
</evidence>
<reference evidence="4" key="1">
    <citation type="submission" date="2022-12" db="EMBL/GenBank/DDBJ databases">
        <authorList>
            <person name="Petersen C."/>
        </authorList>
    </citation>
    <scope>NUCLEOTIDE SEQUENCE</scope>
    <source>
        <strain evidence="4">IBT 29677</strain>
    </source>
</reference>
<dbReference type="Pfam" id="PF01053">
    <property type="entry name" value="Cys_Met_Meta_PP"/>
    <property type="match status" value="1"/>
</dbReference>
<dbReference type="InterPro" id="IPR015424">
    <property type="entry name" value="PyrdxlP-dep_Trfase"/>
</dbReference>
<dbReference type="RefSeq" id="XP_056481278.1">
    <property type="nucleotide sequence ID" value="XM_056637771.1"/>
</dbReference>
<dbReference type="AlphaFoldDB" id="A0A9W9SCS6"/>
<keyword evidence="5" id="KW-1185">Reference proteome</keyword>
<dbReference type="SUPFAM" id="SSF53383">
    <property type="entry name" value="PLP-dependent transferases"/>
    <property type="match status" value="1"/>
</dbReference>
<evidence type="ECO:0000256" key="3">
    <source>
        <dbReference type="RuleBase" id="RU362118"/>
    </source>
</evidence>
<dbReference type="PANTHER" id="PTHR42699:SF1">
    <property type="entry name" value="CYSTATHIONINE GAMMA-SYNTHASE-RELATED"/>
    <property type="match status" value="1"/>
</dbReference>
<dbReference type="GeneID" id="81376751"/>
<sequence length="548" mass="60778">MTASEPRSFPLGTSLPPGDIHAVSASIPTWKNLVDYMAGDEVVVGQLQSYYPRFYQHACVQKLNEAVLNRVGAPEHIRCMVFPSKDAANRCRQYLHKSQGPTITVQEVSFSLNQKVSEANRIWACFSAILFSEQYSQCANEFWADMGDGISSRNAEFCLERFPFLSSVSSVPDLQSRATRHDCGMIPPEPWHHSDTDTKKTIKTVISKLVTPSQPRRETVSPEDVYLFPKGMCAIHSLASILVPGPTKSSGAIVFGWPYGSTPRCVRASGYQSFTFYSQGTSEELDQLEASLESGHSIASLFCEIPSNPLCATPDLSRIRALADQYHFTVVCDETIGTFINVDVLPYVDVVITSLTKTFSGACNVMGGSAVLNSKSKSYRFLKSKLTLLHEDLLFPLDAKILLQNCLDFPARVRKSNTNALAIANFLKSYDSILHINYPSMVPSHSLYEQYRRPEGGYGGLISLVFKSFDSAIRFYDTIDLCKGPSIGANFTLVLPYSQLAHACELDWAESHGIAKHIMRISVGLEDERALISKFDRALQEVKALEKL</sequence>
<proteinExistence type="inferred from homology"/>
<evidence type="ECO:0000256" key="2">
    <source>
        <dbReference type="ARBA" id="ARBA00022898"/>
    </source>
</evidence>
<comment type="similarity">
    <text evidence="3">Belongs to the trans-sulfuration enzymes family.</text>
</comment>
<dbReference type="OrthoDB" id="10047078at2759"/>
<dbReference type="PANTHER" id="PTHR42699">
    <property type="match status" value="1"/>
</dbReference>
<dbReference type="Gene3D" id="3.90.1150.10">
    <property type="entry name" value="Aspartate Aminotransferase, domain 1"/>
    <property type="match status" value="1"/>
</dbReference>
<dbReference type="InterPro" id="IPR015421">
    <property type="entry name" value="PyrdxlP-dep_Trfase_major"/>
</dbReference>
<evidence type="ECO:0000313" key="5">
    <source>
        <dbReference type="Proteomes" id="UP001147747"/>
    </source>
</evidence>
<dbReference type="Proteomes" id="UP001147747">
    <property type="component" value="Unassembled WGS sequence"/>
</dbReference>
<protein>
    <recommendedName>
        <fullName evidence="6">Cystathionine gamma-synthase</fullName>
    </recommendedName>
</protein>
<dbReference type="InterPro" id="IPR051750">
    <property type="entry name" value="Trans-sulfuration_enzymes"/>
</dbReference>
<reference evidence="4" key="2">
    <citation type="journal article" date="2023" name="IMA Fungus">
        <title>Comparative genomic study of the Penicillium genus elucidates a diverse pangenome and 15 lateral gene transfer events.</title>
        <authorList>
            <person name="Petersen C."/>
            <person name="Sorensen T."/>
            <person name="Nielsen M.R."/>
            <person name="Sondergaard T.E."/>
            <person name="Sorensen J.L."/>
            <person name="Fitzpatrick D.A."/>
            <person name="Frisvad J.C."/>
            <person name="Nielsen K.L."/>
        </authorList>
    </citation>
    <scope>NUCLEOTIDE SEQUENCE</scope>
    <source>
        <strain evidence="4">IBT 29677</strain>
    </source>
</reference>
<evidence type="ECO:0000313" key="4">
    <source>
        <dbReference type="EMBL" id="KAJ5376248.1"/>
    </source>
</evidence>
<accession>A0A9W9SCS6</accession>
<dbReference type="InterPro" id="IPR000277">
    <property type="entry name" value="Cys/Met-Metab_PyrdxlP-dep_enz"/>
</dbReference>
<organism evidence="4 5">
    <name type="scientific">Penicillium cosmopolitanum</name>
    <dbReference type="NCBI Taxonomy" id="1131564"/>
    <lineage>
        <taxon>Eukaryota</taxon>
        <taxon>Fungi</taxon>
        <taxon>Dikarya</taxon>
        <taxon>Ascomycota</taxon>
        <taxon>Pezizomycotina</taxon>
        <taxon>Eurotiomycetes</taxon>
        <taxon>Eurotiomycetidae</taxon>
        <taxon>Eurotiales</taxon>
        <taxon>Aspergillaceae</taxon>
        <taxon>Penicillium</taxon>
    </lineage>
</organism>
<dbReference type="GO" id="GO:0030170">
    <property type="term" value="F:pyridoxal phosphate binding"/>
    <property type="evidence" value="ECO:0007669"/>
    <property type="project" value="InterPro"/>
</dbReference>